<organism evidence="1 2">
    <name type="scientific">Buttiauxella izardii</name>
    <dbReference type="NCBI Taxonomy" id="82991"/>
    <lineage>
        <taxon>Bacteria</taxon>
        <taxon>Pseudomonadati</taxon>
        <taxon>Pseudomonadota</taxon>
        <taxon>Gammaproteobacteria</taxon>
        <taxon>Enterobacterales</taxon>
        <taxon>Enterobacteriaceae</taxon>
        <taxon>Buttiauxella</taxon>
    </lineage>
</organism>
<gene>
    <name evidence="1" type="ORF">D6029_12725</name>
</gene>
<sequence length="62" mass="6761">MVVKTRHTSSCLFVGCANSPESLSLLSSSGFVHLPPRCRSNYLGFNLLIQKKERCSCSGELA</sequence>
<dbReference type="Proteomes" id="UP000276295">
    <property type="component" value="Unassembled WGS sequence"/>
</dbReference>
<reference evidence="1 2" key="1">
    <citation type="submission" date="2018-09" db="EMBL/GenBank/DDBJ databases">
        <title>Draft genome sequence of Buttiauxella izardii CCUG 35510T.</title>
        <authorList>
            <person name="Salva-Serra F."/>
            <person name="Marathe N."/>
            <person name="Moore E."/>
            <person name="Stadler-Svensson L."/>
            <person name="Engstrom-Jakobsson H."/>
        </authorList>
    </citation>
    <scope>NUCLEOTIDE SEQUENCE [LARGE SCALE GENOMIC DNA]</scope>
    <source>
        <strain evidence="1 2">CCUG 35510</strain>
    </source>
</reference>
<name>A0A3A5JPA4_9ENTR</name>
<proteinExistence type="predicted"/>
<evidence type="ECO:0000313" key="2">
    <source>
        <dbReference type="Proteomes" id="UP000276295"/>
    </source>
</evidence>
<accession>A0A3A5JPA4</accession>
<protein>
    <submittedName>
        <fullName evidence="1">Uncharacterized protein</fullName>
    </submittedName>
</protein>
<dbReference type="EMBL" id="QZWH01000027">
    <property type="protein sequence ID" value="RJT22128.1"/>
    <property type="molecule type" value="Genomic_DNA"/>
</dbReference>
<comment type="caution">
    <text evidence="1">The sequence shown here is derived from an EMBL/GenBank/DDBJ whole genome shotgun (WGS) entry which is preliminary data.</text>
</comment>
<dbReference type="AlphaFoldDB" id="A0A3A5JPA4"/>
<evidence type="ECO:0000313" key="1">
    <source>
        <dbReference type="EMBL" id="RJT22128.1"/>
    </source>
</evidence>
<keyword evidence="2" id="KW-1185">Reference proteome</keyword>